<feature type="transmembrane region" description="Helical" evidence="5">
    <location>
        <begin position="135"/>
        <end position="157"/>
    </location>
</feature>
<sequence>MKLLSHTIGIFTNPDKEWRAIRSDKHSFLQVFLSHVPILALIPCIAGYVGVTLVGFELGGHVAKLTPASALALAVTTYIAILIGIYLVGEFINWMARAYGVEGDEPTLHYEGTALAVFLTTPVLLAGIVMLYPQLWLVVAVMGLAGAYAVYLLYEGIPILMNMSKERAFLYASAVLTVGLVMMVSVMVCSVIVWTMGIGPVYQ</sequence>
<evidence type="ECO:0000256" key="4">
    <source>
        <dbReference type="ARBA" id="ARBA00023136"/>
    </source>
</evidence>
<keyword evidence="8" id="KW-1185">Reference proteome</keyword>
<evidence type="ECO:0000256" key="3">
    <source>
        <dbReference type="ARBA" id="ARBA00022989"/>
    </source>
</evidence>
<dbReference type="InterPro" id="IPR006977">
    <property type="entry name" value="Yip1_dom"/>
</dbReference>
<dbReference type="RefSeq" id="WP_280321893.1">
    <property type="nucleotide sequence ID" value="NZ_CP118605.1"/>
</dbReference>
<feature type="domain" description="Yip1" evidence="6">
    <location>
        <begin position="8"/>
        <end position="185"/>
    </location>
</feature>
<evidence type="ECO:0000313" key="7">
    <source>
        <dbReference type="EMBL" id="WGL17958.1"/>
    </source>
</evidence>
<organism evidence="7 8">
    <name type="scientific">Microbulbifer bruguierae</name>
    <dbReference type="NCBI Taxonomy" id="3029061"/>
    <lineage>
        <taxon>Bacteria</taxon>
        <taxon>Pseudomonadati</taxon>
        <taxon>Pseudomonadota</taxon>
        <taxon>Gammaproteobacteria</taxon>
        <taxon>Cellvibrionales</taxon>
        <taxon>Microbulbiferaceae</taxon>
        <taxon>Microbulbifer</taxon>
    </lineage>
</organism>
<dbReference type="EMBL" id="CP118605">
    <property type="protein sequence ID" value="WGL17958.1"/>
    <property type="molecule type" value="Genomic_DNA"/>
</dbReference>
<evidence type="ECO:0000256" key="1">
    <source>
        <dbReference type="ARBA" id="ARBA00004141"/>
    </source>
</evidence>
<protein>
    <submittedName>
        <fullName evidence="7">Yip1 family protein</fullName>
    </submittedName>
</protein>
<reference evidence="7 8" key="1">
    <citation type="submission" date="2023-02" db="EMBL/GenBank/DDBJ databases">
        <title>Description and genomic characterization of Microbulbifer bruguierae sp. nov., isolated from the sediment of mangrove plant Bruguiera sexangula.</title>
        <authorList>
            <person name="Long M."/>
        </authorList>
    </citation>
    <scope>NUCLEOTIDE SEQUENCE [LARGE SCALE GENOMIC DNA]</scope>
    <source>
        <strain evidence="7 8">H12</strain>
    </source>
</reference>
<accession>A0ABY8NK29</accession>
<feature type="transmembrane region" description="Helical" evidence="5">
    <location>
        <begin position="68"/>
        <end position="88"/>
    </location>
</feature>
<keyword evidence="4 5" id="KW-0472">Membrane</keyword>
<feature type="transmembrane region" description="Helical" evidence="5">
    <location>
        <begin position="28"/>
        <end position="56"/>
    </location>
</feature>
<feature type="transmembrane region" description="Helical" evidence="5">
    <location>
        <begin position="108"/>
        <end position="129"/>
    </location>
</feature>
<evidence type="ECO:0000313" key="8">
    <source>
        <dbReference type="Proteomes" id="UP001236500"/>
    </source>
</evidence>
<comment type="subcellular location">
    <subcellularLocation>
        <location evidence="1">Membrane</location>
        <topology evidence="1">Multi-pass membrane protein</topology>
    </subcellularLocation>
</comment>
<proteinExistence type="predicted"/>
<feature type="transmembrane region" description="Helical" evidence="5">
    <location>
        <begin position="169"/>
        <end position="194"/>
    </location>
</feature>
<keyword evidence="3 5" id="KW-1133">Transmembrane helix</keyword>
<evidence type="ECO:0000256" key="2">
    <source>
        <dbReference type="ARBA" id="ARBA00022692"/>
    </source>
</evidence>
<evidence type="ECO:0000256" key="5">
    <source>
        <dbReference type="SAM" id="Phobius"/>
    </source>
</evidence>
<keyword evidence="2 5" id="KW-0812">Transmembrane</keyword>
<dbReference type="Proteomes" id="UP001236500">
    <property type="component" value="Chromosome"/>
</dbReference>
<name>A0ABY8NK29_9GAMM</name>
<evidence type="ECO:0000259" key="6">
    <source>
        <dbReference type="Pfam" id="PF04893"/>
    </source>
</evidence>
<dbReference type="Pfam" id="PF04893">
    <property type="entry name" value="Yip1"/>
    <property type="match status" value="1"/>
</dbReference>
<gene>
    <name evidence="7" type="ORF">PVT68_06580</name>
</gene>